<name>A0A399T108_9BACT</name>
<reference evidence="2 3" key="1">
    <citation type="submission" date="2018-08" db="EMBL/GenBank/DDBJ databases">
        <title>Pallidiluteibacterium maritimus gen. nov., sp. nov., isolated from coastal sediment.</title>
        <authorList>
            <person name="Zhou L.Y."/>
        </authorList>
    </citation>
    <scope>NUCLEOTIDE SEQUENCE [LARGE SCALE GENOMIC DNA]</scope>
    <source>
        <strain evidence="2 3">XSD2</strain>
    </source>
</reference>
<organism evidence="2 3">
    <name type="scientific">Maribellus luteus</name>
    <dbReference type="NCBI Taxonomy" id="2305463"/>
    <lineage>
        <taxon>Bacteria</taxon>
        <taxon>Pseudomonadati</taxon>
        <taxon>Bacteroidota</taxon>
        <taxon>Bacteroidia</taxon>
        <taxon>Marinilabiliales</taxon>
        <taxon>Prolixibacteraceae</taxon>
        <taxon>Maribellus</taxon>
    </lineage>
</organism>
<evidence type="ECO:0000313" key="3">
    <source>
        <dbReference type="Proteomes" id="UP000265926"/>
    </source>
</evidence>
<dbReference type="PANTHER" id="PTHR36836:SF1">
    <property type="entry name" value="COLANIC ACID BIOSYNTHESIS PROTEIN WCAK"/>
    <property type="match status" value="1"/>
</dbReference>
<feature type="domain" description="Polysaccharide pyruvyl transferase" evidence="1">
    <location>
        <begin position="15"/>
        <end position="335"/>
    </location>
</feature>
<sequence>MKRILYLIGPYDRYNYGDILFPILITKELVTHFDSIEILSTTKSDLTKIGGFKTEDFKGLNRLKSNNKNTLVVAGGESLFVNWGILASYLIKQFRHLNVIFVIIRRIFGYSAKYRLQNFIGRILLGGKTYIPLAVGKHEIKNLNYLVYNSLGGTALNNDLLKKFPKIIRNYNSVDYLAVRDKKTNLVLKKNNIKSLLVPDIAILISKHFNNTFLKSKISNQVKNENITNKSYIFFQISKSIGNDKIDIIADQLRIIHEKTGKEIVLCPIGIALGHDNHLVLTKLSNQLEFNHLIFDENVNIWDIMYLISNSCLYIGTSLHGVITSMSYGIPYVGLEILKVKAYIETWGVKEMSKISNVNNFTNDAIKALELNSYDQLRKSFEMQKQIVEDFLDKTIRTLK</sequence>
<dbReference type="Proteomes" id="UP000265926">
    <property type="component" value="Unassembled WGS sequence"/>
</dbReference>
<comment type="caution">
    <text evidence="2">The sequence shown here is derived from an EMBL/GenBank/DDBJ whole genome shotgun (WGS) entry which is preliminary data.</text>
</comment>
<gene>
    <name evidence="2" type="ORF">D1614_13590</name>
</gene>
<protein>
    <recommendedName>
        <fullName evidence="1">Polysaccharide pyruvyl transferase domain-containing protein</fullName>
    </recommendedName>
</protein>
<dbReference type="AlphaFoldDB" id="A0A399T108"/>
<dbReference type="RefSeq" id="WP_119438499.1">
    <property type="nucleotide sequence ID" value="NZ_QWGR01000007.1"/>
</dbReference>
<dbReference type="OrthoDB" id="1425928at2"/>
<accession>A0A399T108</accession>
<dbReference type="Pfam" id="PF04230">
    <property type="entry name" value="PS_pyruv_trans"/>
    <property type="match status" value="1"/>
</dbReference>
<dbReference type="PANTHER" id="PTHR36836">
    <property type="entry name" value="COLANIC ACID BIOSYNTHESIS PROTEIN WCAK"/>
    <property type="match status" value="1"/>
</dbReference>
<evidence type="ECO:0000313" key="2">
    <source>
        <dbReference type="EMBL" id="RIJ47613.1"/>
    </source>
</evidence>
<proteinExistence type="predicted"/>
<evidence type="ECO:0000259" key="1">
    <source>
        <dbReference type="Pfam" id="PF04230"/>
    </source>
</evidence>
<dbReference type="InterPro" id="IPR007345">
    <property type="entry name" value="Polysacch_pyruvyl_Trfase"/>
</dbReference>
<keyword evidence="3" id="KW-1185">Reference proteome</keyword>
<dbReference type="EMBL" id="QWGR01000007">
    <property type="protein sequence ID" value="RIJ47613.1"/>
    <property type="molecule type" value="Genomic_DNA"/>
</dbReference>